<reference evidence="3" key="1">
    <citation type="submission" date="2023-07" db="EMBL/GenBank/DDBJ databases">
        <title>Chromosome-level genome assembly of Artemia franciscana.</title>
        <authorList>
            <person name="Jo E."/>
        </authorList>
    </citation>
    <scope>NUCLEOTIDE SEQUENCE</scope>
    <source>
        <tissue evidence="3">Whole body</tissue>
    </source>
</reference>
<feature type="region of interest" description="Disordered" evidence="1">
    <location>
        <begin position="180"/>
        <end position="346"/>
    </location>
</feature>
<feature type="transmembrane region" description="Helical" evidence="2">
    <location>
        <begin position="76"/>
        <end position="100"/>
    </location>
</feature>
<accession>A0AA88L6J3</accession>
<feature type="transmembrane region" description="Helical" evidence="2">
    <location>
        <begin position="7"/>
        <end position="32"/>
    </location>
</feature>
<proteinExistence type="predicted"/>
<dbReference type="EMBL" id="JAVRJZ010000007">
    <property type="protein sequence ID" value="KAK2720328.1"/>
    <property type="molecule type" value="Genomic_DNA"/>
</dbReference>
<feature type="compositionally biased region" description="Low complexity" evidence="1">
    <location>
        <begin position="290"/>
        <end position="309"/>
    </location>
</feature>
<feature type="transmembrane region" description="Helical" evidence="2">
    <location>
        <begin position="120"/>
        <end position="139"/>
    </location>
</feature>
<evidence type="ECO:0000313" key="4">
    <source>
        <dbReference type="Proteomes" id="UP001187531"/>
    </source>
</evidence>
<feature type="transmembrane region" description="Helical" evidence="2">
    <location>
        <begin position="151"/>
        <end position="172"/>
    </location>
</feature>
<sequence length="360" mass="37942">MDSKRNVVSVIAQTFAVLAFLLGAVSIAAPYWGAWSGGGDAGYFGLWDVCSNNYLLGDASCRAGAAQYRLSSWTRIGGGIASGGLTSCALSMFLGIPILLMLRRKNRFCVPFKPAVTFRLVFSSLSALLSAAGAALFAIQPQDGYLVEFTWAFYSQVIVIVLEILLTVASAYEFIFSRQQGGDPTDYERDPHGLNAMTLSNPSFRDESDGRRLAGRNPGSSGPGRPGQRSGYVRSNSLNRSHRAQNGAIRSSRKGKGLPPLNIAVTDSSAKPYVSMSPNTPSGESSLNGSVDSDSVAGSVLSSASVGSLTKSPLRSSLKKPRQNGLGIANPAFAGSSPSITSRGSVKKVKIVIEQESTPV</sequence>
<evidence type="ECO:0000256" key="1">
    <source>
        <dbReference type="SAM" id="MobiDB-lite"/>
    </source>
</evidence>
<evidence type="ECO:0000256" key="2">
    <source>
        <dbReference type="SAM" id="Phobius"/>
    </source>
</evidence>
<keyword evidence="2" id="KW-0812">Transmembrane</keyword>
<keyword evidence="4" id="KW-1185">Reference proteome</keyword>
<dbReference type="AlphaFoldDB" id="A0AA88L6J3"/>
<comment type="caution">
    <text evidence="3">The sequence shown here is derived from an EMBL/GenBank/DDBJ whole genome shotgun (WGS) entry which is preliminary data.</text>
</comment>
<dbReference type="Proteomes" id="UP001187531">
    <property type="component" value="Unassembled WGS sequence"/>
</dbReference>
<organism evidence="3 4">
    <name type="scientific">Artemia franciscana</name>
    <name type="common">Brine shrimp</name>
    <name type="synonym">Artemia sanfranciscana</name>
    <dbReference type="NCBI Taxonomy" id="6661"/>
    <lineage>
        <taxon>Eukaryota</taxon>
        <taxon>Metazoa</taxon>
        <taxon>Ecdysozoa</taxon>
        <taxon>Arthropoda</taxon>
        <taxon>Crustacea</taxon>
        <taxon>Branchiopoda</taxon>
        <taxon>Anostraca</taxon>
        <taxon>Artemiidae</taxon>
        <taxon>Artemia</taxon>
    </lineage>
</organism>
<gene>
    <name evidence="3" type="ORF">QYM36_004271</name>
</gene>
<name>A0AA88L6J3_ARTSF</name>
<keyword evidence="2" id="KW-0472">Membrane</keyword>
<keyword evidence="2" id="KW-1133">Transmembrane helix</keyword>
<feature type="compositionally biased region" description="Polar residues" evidence="1">
    <location>
        <begin position="276"/>
        <end position="289"/>
    </location>
</feature>
<evidence type="ECO:0000313" key="3">
    <source>
        <dbReference type="EMBL" id="KAK2720328.1"/>
    </source>
</evidence>
<protein>
    <submittedName>
        <fullName evidence="3">Uncharacterized protein</fullName>
    </submittedName>
</protein>
<dbReference type="Gene3D" id="1.20.140.150">
    <property type="match status" value="1"/>
</dbReference>